<feature type="transmembrane region" description="Helical" evidence="1">
    <location>
        <begin position="192"/>
        <end position="213"/>
    </location>
</feature>
<dbReference type="Pfam" id="PF00027">
    <property type="entry name" value="cNMP_binding"/>
    <property type="match status" value="1"/>
</dbReference>
<dbReference type="AlphaFoldDB" id="X0SCW3"/>
<sequence length="245" mass="28197">MTPTDDHRLRLLSQVEVFQDLSDEQLAEIAPRFAVINLEPWQPLFSDRDAMEDFYIVQSGKVFIHQGHGDEQQEPVGPGGHFIEESYMYNHPPEAFITSDQPTELLHIDEIDYYQLFMDFPEIKPRLARSPESQQLVRSGKFSWVGDDELIAYVARKHEIIFLFSLIGPIIISLAALTIIFAVSAASTSDTIWTTSAVCSIILALGAILWGLWNWIDWGNDYYITTNQRVVWVEKVIWLYESRDE</sequence>
<accession>X0SCW3</accession>
<evidence type="ECO:0000313" key="3">
    <source>
        <dbReference type="EMBL" id="GAF72951.1"/>
    </source>
</evidence>
<feature type="domain" description="Cyclic nucleotide-binding" evidence="2">
    <location>
        <begin position="17"/>
        <end position="134"/>
    </location>
</feature>
<feature type="non-terminal residue" evidence="3">
    <location>
        <position position="245"/>
    </location>
</feature>
<protein>
    <recommendedName>
        <fullName evidence="2">Cyclic nucleotide-binding domain-containing protein</fullName>
    </recommendedName>
</protein>
<keyword evidence="1" id="KW-1133">Transmembrane helix</keyword>
<dbReference type="Gene3D" id="2.60.120.10">
    <property type="entry name" value="Jelly Rolls"/>
    <property type="match status" value="1"/>
</dbReference>
<dbReference type="SUPFAM" id="SSF51206">
    <property type="entry name" value="cAMP-binding domain-like"/>
    <property type="match status" value="1"/>
</dbReference>
<feature type="transmembrane region" description="Helical" evidence="1">
    <location>
        <begin position="160"/>
        <end position="186"/>
    </location>
</feature>
<dbReference type="CDD" id="cd00038">
    <property type="entry name" value="CAP_ED"/>
    <property type="match status" value="1"/>
</dbReference>
<dbReference type="InterPro" id="IPR000595">
    <property type="entry name" value="cNMP-bd_dom"/>
</dbReference>
<evidence type="ECO:0000256" key="1">
    <source>
        <dbReference type="SAM" id="Phobius"/>
    </source>
</evidence>
<dbReference type="InterPro" id="IPR014710">
    <property type="entry name" value="RmlC-like_jellyroll"/>
</dbReference>
<dbReference type="EMBL" id="BARS01004096">
    <property type="protein sequence ID" value="GAF72951.1"/>
    <property type="molecule type" value="Genomic_DNA"/>
</dbReference>
<organism evidence="3">
    <name type="scientific">marine sediment metagenome</name>
    <dbReference type="NCBI Taxonomy" id="412755"/>
    <lineage>
        <taxon>unclassified sequences</taxon>
        <taxon>metagenomes</taxon>
        <taxon>ecological metagenomes</taxon>
    </lineage>
</organism>
<gene>
    <name evidence="3" type="ORF">S01H1_07985</name>
</gene>
<keyword evidence="1" id="KW-0812">Transmembrane</keyword>
<comment type="caution">
    <text evidence="3">The sequence shown here is derived from an EMBL/GenBank/DDBJ whole genome shotgun (WGS) entry which is preliminary data.</text>
</comment>
<dbReference type="InterPro" id="IPR018490">
    <property type="entry name" value="cNMP-bd_dom_sf"/>
</dbReference>
<proteinExistence type="predicted"/>
<dbReference type="PROSITE" id="PS50042">
    <property type="entry name" value="CNMP_BINDING_3"/>
    <property type="match status" value="1"/>
</dbReference>
<evidence type="ECO:0000259" key="2">
    <source>
        <dbReference type="PROSITE" id="PS50042"/>
    </source>
</evidence>
<name>X0SCW3_9ZZZZ</name>
<keyword evidence="1" id="KW-0472">Membrane</keyword>
<reference evidence="3" key="1">
    <citation type="journal article" date="2014" name="Front. Microbiol.">
        <title>High frequency of phylogenetically diverse reductive dehalogenase-homologous genes in deep subseafloor sedimentary metagenomes.</title>
        <authorList>
            <person name="Kawai M."/>
            <person name="Futagami T."/>
            <person name="Toyoda A."/>
            <person name="Takaki Y."/>
            <person name="Nishi S."/>
            <person name="Hori S."/>
            <person name="Arai W."/>
            <person name="Tsubouchi T."/>
            <person name="Morono Y."/>
            <person name="Uchiyama I."/>
            <person name="Ito T."/>
            <person name="Fujiyama A."/>
            <person name="Inagaki F."/>
            <person name="Takami H."/>
        </authorList>
    </citation>
    <scope>NUCLEOTIDE SEQUENCE</scope>
    <source>
        <strain evidence="3">Expedition CK06-06</strain>
    </source>
</reference>